<comment type="caution">
    <text evidence="1">The sequence shown here is derived from an EMBL/GenBank/DDBJ whole genome shotgun (WGS) entry which is preliminary data.</text>
</comment>
<dbReference type="Proteomes" id="UP000664144">
    <property type="component" value="Unassembled WGS sequence"/>
</dbReference>
<evidence type="ECO:0000313" key="1">
    <source>
        <dbReference type="EMBL" id="MBO0356945.1"/>
    </source>
</evidence>
<evidence type="ECO:0000313" key="2">
    <source>
        <dbReference type="Proteomes" id="UP000664144"/>
    </source>
</evidence>
<accession>A0A939EUJ2</accession>
<proteinExistence type="predicted"/>
<name>A0A939EUJ2_9BACT</name>
<gene>
    <name evidence="1" type="ORF">J0X19_03220</name>
</gene>
<organism evidence="1 2">
    <name type="scientific">Hymenobacter telluris</name>
    <dbReference type="NCBI Taxonomy" id="2816474"/>
    <lineage>
        <taxon>Bacteria</taxon>
        <taxon>Pseudomonadati</taxon>
        <taxon>Bacteroidota</taxon>
        <taxon>Cytophagia</taxon>
        <taxon>Cytophagales</taxon>
        <taxon>Hymenobacteraceae</taxon>
        <taxon>Hymenobacter</taxon>
    </lineage>
</organism>
<keyword evidence="2" id="KW-1185">Reference proteome</keyword>
<dbReference type="RefSeq" id="WP_206981048.1">
    <property type="nucleotide sequence ID" value="NZ_JAFLQZ010000002.1"/>
</dbReference>
<evidence type="ECO:0008006" key="3">
    <source>
        <dbReference type="Google" id="ProtNLM"/>
    </source>
</evidence>
<dbReference type="EMBL" id="JAFLQZ010000002">
    <property type="protein sequence ID" value="MBO0356945.1"/>
    <property type="molecule type" value="Genomic_DNA"/>
</dbReference>
<sequence length="87" mass="9033">MRRGKLSVASNPPEGTTKLTFGLQKAGAATGRGLDITGRTVATVRNAQKLAAGAHTIERPALWQAGLYVVSVATGKSAQAVRFVVTQ</sequence>
<dbReference type="AlphaFoldDB" id="A0A939EUJ2"/>
<reference evidence="1" key="1">
    <citation type="submission" date="2021-03" db="EMBL/GenBank/DDBJ databases">
        <authorList>
            <person name="Kim M.K."/>
        </authorList>
    </citation>
    <scope>NUCLEOTIDE SEQUENCE</scope>
    <source>
        <strain evidence="1">BT186</strain>
    </source>
</reference>
<protein>
    <recommendedName>
        <fullName evidence="3">T9SS type A sorting domain-containing protein</fullName>
    </recommendedName>
</protein>